<keyword evidence="1" id="KW-1133">Transmembrane helix</keyword>
<keyword evidence="1" id="KW-0812">Transmembrane</keyword>
<gene>
    <name evidence="2" type="ORF">CBM2587_B80003</name>
</gene>
<organism evidence="2">
    <name type="scientific">Cupriavidus taiwanensis</name>
    <dbReference type="NCBI Taxonomy" id="164546"/>
    <lineage>
        <taxon>Bacteria</taxon>
        <taxon>Pseudomonadati</taxon>
        <taxon>Pseudomonadota</taxon>
        <taxon>Betaproteobacteria</taxon>
        <taxon>Burkholderiales</taxon>
        <taxon>Burkholderiaceae</taxon>
        <taxon>Cupriavidus</taxon>
    </lineage>
</organism>
<dbReference type="RefSeq" id="WP_198048181.1">
    <property type="nucleotide sequence ID" value="NZ_LT976854.1"/>
</dbReference>
<proteinExistence type="predicted"/>
<keyword evidence="1" id="KW-0472">Membrane</keyword>
<accession>A0A375CAW2</accession>
<dbReference type="AlphaFoldDB" id="A0A375CAW2"/>
<protein>
    <submittedName>
        <fullName evidence="2">Uncharacterized protein</fullName>
    </submittedName>
</protein>
<sequence>MALCVQVEASGAVSVVNPQPADLSTCAYLVQTSAEYLNNPLALSAADGGAIGSAILLVWAVAYAIRSVLAALASGDQDSASS</sequence>
<comment type="caution">
    <text evidence="2">The sequence shown here is derived from an EMBL/GenBank/DDBJ whole genome shotgun (WGS) entry which is preliminary data.</text>
</comment>
<evidence type="ECO:0000313" key="2">
    <source>
        <dbReference type="EMBL" id="SOY66726.1"/>
    </source>
</evidence>
<name>A0A375CAW2_9BURK</name>
<reference evidence="2" key="1">
    <citation type="submission" date="2018-01" db="EMBL/GenBank/DDBJ databases">
        <authorList>
            <person name="Clerissi C."/>
        </authorList>
    </citation>
    <scope>NUCLEOTIDE SEQUENCE</scope>
    <source>
        <strain evidence="2">Cupriavidus sp. LMG 19464</strain>
    </source>
</reference>
<dbReference type="EMBL" id="OFSQ01000037">
    <property type="protein sequence ID" value="SOY66726.1"/>
    <property type="molecule type" value="Genomic_DNA"/>
</dbReference>
<feature type="transmembrane region" description="Helical" evidence="1">
    <location>
        <begin position="41"/>
        <end position="65"/>
    </location>
</feature>
<evidence type="ECO:0000256" key="1">
    <source>
        <dbReference type="SAM" id="Phobius"/>
    </source>
</evidence>
<dbReference type="Proteomes" id="UP000256780">
    <property type="component" value="Chromosome CBM2587_b"/>
</dbReference>